<organism evidence="1 2">
    <name type="scientific">Thanatephorus cucumeris (strain AG1-IA)</name>
    <name type="common">Rice sheath blight fungus</name>
    <name type="synonym">Rhizoctonia solani</name>
    <dbReference type="NCBI Taxonomy" id="983506"/>
    <lineage>
        <taxon>Eukaryota</taxon>
        <taxon>Fungi</taxon>
        <taxon>Dikarya</taxon>
        <taxon>Basidiomycota</taxon>
        <taxon>Agaricomycotina</taxon>
        <taxon>Agaricomycetes</taxon>
        <taxon>Cantharellales</taxon>
        <taxon>Ceratobasidiaceae</taxon>
        <taxon>Rhizoctonia</taxon>
        <taxon>Rhizoctonia solani AG-1</taxon>
    </lineage>
</organism>
<name>L8WJW9_THACA</name>
<sequence length="62" mass="7006">MWYVMNGDAPFMADKAYETLMKTGNVGNEEAGRAVHYAVAGLREKVGEKEFGRWVPYIHISL</sequence>
<dbReference type="OrthoDB" id="9991317at2759"/>
<dbReference type="STRING" id="983506.L8WJW9"/>
<dbReference type="Proteomes" id="UP000011668">
    <property type="component" value="Unassembled WGS sequence"/>
</dbReference>
<dbReference type="HOGENOM" id="CLU_001305_3_0_1"/>
<gene>
    <name evidence="1" type="ORF">AG1IA_08862</name>
</gene>
<evidence type="ECO:0000313" key="2">
    <source>
        <dbReference type="Proteomes" id="UP000011668"/>
    </source>
</evidence>
<keyword evidence="2" id="KW-1185">Reference proteome</keyword>
<reference evidence="1 2" key="1">
    <citation type="journal article" date="2013" name="Nat. Commun.">
        <title>The evolution and pathogenic mechanisms of the rice sheath blight pathogen.</title>
        <authorList>
            <person name="Zheng A."/>
            <person name="Lin R."/>
            <person name="Xu L."/>
            <person name="Qin P."/>
            <person name="Tang C."/>
            <person name="Ai P."/>
            <person name="Zhang D."/>
            <person name="Liu Y."/>
            <person name="Sun Z."/>
            <person name="Feng H."/>
            <person name="Wang Y."/>
            <person name="Chen Y."/>
            <person name="Liang X."/>
            <person name="Fu R."/>
            <person name="Li Q."/>
            <person name="Zhang J."/>
            <person name="Yu X."/>
            <person name="Xie Z."/>
            <person name="Ding L."/>
            <person name="Guan P."/>
            <person name="Tang J."/>
            <person name="Liang Y."/>
            <person name="Wang S."/>
            <person name="Deng Q."/>
            <person name="Li S."/>
            <person name="Zhu J."/>
            <person name="Wang L."/>
            <person name="Liu H."/>
            <person name="Li P."/>
        </authorList>
    </citation>
    <scope>NUCLEOTIDE SEQUENCE [LARGE SCALE GENOMIC DNA]</scope>
    <source>
        <strain evidence="2">AG-1 IA</strain>
    </source>
</reference>
<accession>L8WJW9</accession>
<dbReference type="AlphaFoldDB" id="L8WJW9"/>
<evidence type="ECO:0000313" key="1">
    <source>
        <dbReference type="EMBL" id="ELU37108.1"/>
    </source>
</evidence>
<protein>
    <submittedName>
        <fullName evidence="1">Uncharacterized protein</fullName>
    </submittedName>
</protein>
<dbReference type="EMBL" id="AFRT01002866">
    <property type="protein sequence ID" value="ELU37108.1"/>
    <property type="molecule type" value="Genomic_DNA"/>
</dbReference>
<proteinExistence type="predicted"/>
<comment type="caution">
    <text evidence="1">The sequence shown here is derived from an EMBL/GenBank/DDBJ whole genome shotgun (WGS) entry which is preliminary data.</text>
</comment>